<comment type="caution">
    <text evidence="1">The sequence shown here is derived from an EMBL/GenBank/DDBJ whole genome shotgun (WGS) entry which is preliminary data.</text>
</comment>
<dbReference type="Proteomes" id="UP000789366">
    <property type="component" value="Unassembled WGS sequence"/>
</dbReference>
<evidence type="ECO:0000313" key="1">
    <source>
        <dbReference type="EMBL" id="CAG8457904.1"/>
    </source>
</evidence>
<dbReference type="EMBL" id="CAJVPW010000538">
    <property type="protein sequence ID" value="CAG8457904.1"/>
    <property type="molecule type" value="Genomic_DNA"/>
</dbReference>
<protein>
    <submittedName>
        <fullName evidence="1">9048_t:CDS:1</fullName>
    </submittedName>
</protein>
<evidence type="ECO:0000313" key="2">
    <source>
        <dbReference type="Proteomes" id="UP000789366"/>
    </source>
</evidence>
<reference evidence="1" key="1">
    <citation type="submission" date="2021-06" db="EMBL/GenBank/DDBJ databases">
        <authorList>
            <person name="Kallberg Y."/>
            <person name="Tangrot J."/>
            <person name="Rosling A."/>
        </authorList>
    </citation>
    <scope>NUCLEOTIDE SEQUENCE</scope>
    <source>
        <strain evidence="1">28 12/20/2015</strain>
    </source>
</reference>
<proteinExistence type="predicted"/>
<name>A0ACA9K842_9GLOM</name>
<accession>A0ACA9K842</accession>
<gene>
    <name evidence="1" type="ORF">SPELUC_LOCUS1126</name>
</gene>
<keyword evidence="2" id="KW-1185">Reference proteome</keyword>
<organism evidence="1 2">
    <name type="scientific">Cetraspora pellucida</name>
    <dbReference type="NCBI Taxonomy" id="1433469"/>
    <lineage>
        <taxon>Eukaryota</taxon>
        <taxon>Fungi</taxon>
        <taxon>Fungi incertae sedis</taxon>
        <taxon>Mucoromycota</taxon>
        <taxon>Glomeromycotina</taxon>
        <taxon>Glomeromycetes</taxon>
        <taxon>Diversisporales</taxon>
        <taxon>Gigasporaceae</taxon>
        <taxon>Cetraspora</taxon>
    </lineage>
</organism>
<sequence length="492" mass="55879">MLHKLGTRLIYRYLYTQHFNIYPIFSQKKKITVMLKKKIQNLSLQFEGWEFALSPDQFNLVSILKFRRMKDDFTYKKSVEHAEIFKFVLYIAETATDKKWKEVASALKGNEMIKLEQAKTQFIVDRYVSGNEAHVIADKAKLDYMLALDSPSVLTIPPSDTSFKTPPLDTFLTTPPPNTSLTTPGNKANTFLNENQKDKPITGSKRKYPNEESTLSTPSTPSTPPNKHASPPESWIRSKNWNLSSGKLVKDIFAKNLSQHTEMLKNKKKLTAEEKATLRYGVSRVIDLSAHMRVWFTETERQDMMKDHEEILKVPELTKDINEFIAKVEKMIKEGDANGAYKYCLNQHADASVNTCFYKISKIYGDFLYNVKDGNDLLYCGGEHHTEIDVIVKTCSYIVNGLQNGTEIHCKWGESFCPLSQSANYERATPTKAIEDRCRSARINQSILNGLLSRDLTNAQTGIIKVPYLQIAGVFGQLLVEDLVNGLSGTNT</sequence>